<keyword evidence="1" id="KW-0472">Membrane</keyword>
<keyword evidence="1" id="KW-1133">Transmembrane helix</keyword>
<dbReference type="GO" id="GO:0005886">
    <property type="term" value="C:plasma membrane"/>
    <property type="evidence" value="ECO:0007669"/>
    <property type="project" value="TreeGrafter"/>
</dbReference>
<feature type="domain" description="Rod shape-determining protein MreC beta-barrel core" evidence="2">
    <location>
        <begin position="122"/>
        <end position="261"/>
    </location>
</feature>
<keyword evidence="1" id="KW-0812">Transmembrane</keyword>
<comment type="caution">
    <text evidence="3">The sequence shown here is derived from an EMBL/GenBank/DDBJ whole genome shotgun (WGS) entry which is preliminary data.</text>
</comment>
<dbReference type="STRING" id="1801774.A3A05_00355"/>
<dbReference type="PANTHER" id="PTHR34138:SF1">
    <property type="entry name" value="CELL SHAPE-DETERMINING PROTEIN MREC"/>
    <property type="match status" value="1"/>
</dbReference>
<accession>A0A1F6WWN4</accession>
<evidence type="ECO:0000259" key="2">
    <source>
        <dbReference type="Pfam" id="PF04085"/>
    </source>
</evidence>
<name>A0A1F6WWN4_9BACT</name>
<dbReference type="EMBL" id="MFUY01000010">
    <property type="protein sequence ID" value="OGI86282.1"/>
    <property type="molecule type" value="Genomic_DNA"/>
</dbReference>
<dbReference type="AlphaFoldDB" id="A0A1F6WWN4"/>
<dbReference type="Proteomes" id="UP000176187">
    <property type="component" value="Unassembled WGS sequence"/>
</dbReference>
<protein>
    <recommendedName>
        <fullName evidence="2">Rod shape-determining protein MreC beta-barrel core domain-containing protein</fullName>
    </recommendedName>
</protein>
<dbReference type="InterPro" id="IPR042177">
    <property type="entry name" value="Cell/Rod_1"/>
</dbReference>
<dbReference type="Gene3D" id="2.40.10.340">
    <property type="entry name" value="Rod shape-determining protein MreC, domain 1"/>
    <property type="match status" value="1"/>
</dbReference>
<gene>
    <name evidence="3" type="ORF">A3A05_00355</name>
</gene>
<organism evidence="3 4">
    <name type="scientific">Candidatus Nomurabacteria bacterium RIFCSPLOWO2_01_FULL_41_12</name>
    <dbReference type="NCBI Taxonomy" id="1801774"/>
    <lineage>
        <taxon>Bacteria</taxon>
        <taxon>Candidatus Nomuraibacteriota</taxon>
    </lineage>
</organism>
<proteinExistence type="predicted"/>
<evidence type="ECO:0000313" key="4">
    <source>
        <dbReference type="Proteomes" id="UP000176187"/>
    </source>
</evidence>
<evidence type="ECO:0000313" key="3">
    <source>
        <dbReference type="EMBL" id="OGI86282.1"/>
    </source>
</evidence>
<dbReference type="GO" id="GO:0008360">
    <property type="term" value="P:regulation of cell shape"/>
    <property type="evidence" value="ECO:0007669"/>
    <property type="project" value="InterPro"/>
</dbReference>
<dbReference type="Pfam" id="PF04085">
    <property type="entry name" value="MreC"/>
    <property type="match status" value="1"/>
</dbReference>
<dbReference type="PANTHER" id="PTHR34138">
    <property type="entry name" value="CELL SHAPE-DETERMINING PROTEIN MREC"/>
    <property type="match status" value="1"/>
</dbReference>
<dbReference type="InterPro" id="IPR007221">
    <property type="entry name" value="MreC"/>
</dbReference>
<dbReference type="InterPro" id="IPR055342">
    <property type="entry name" value="MreC_beta-barrel_core"/>
</dbReference>
<sequence length="265" mass="29405">MSYLLDKKIKRKKFFYYIFFVIIFLVLFYFRSSVANGLSYASHKLFRPFLILSNNVGDKLGNIGSFFISKSSLYKENMDIKFQLSVNKNTLANHDSVLAENTKIKEILGRKDPKTVMVLSAILGKQDKNSYDSLIIDIGAKNGLQIGDTVFALGNVPIGRISAVYPDSSKVTLFSNSGEKTQVVVGSNHIFLEIIGRGGGNFEVALPRDFLLLKGDQAVLPGITPYVVAVVEAIISDPRDSFIKALLVSPVNIQELKFVQVKIEN</sequence>
<feature type="transmembrane region" description="Helical" evidence="1">
    <location>
        <begin position="14"/>
        <end position="30"/>
    </location>
</feature>
<evidence type="ECO:0000256" key="1">
    <source>
        <dbReference type="SAM" id="Phobius"/>
    </source>
</evidence>
<reference evidence="3 4" key="1">
    <citation type="journal article" date="2016" name="Nat. Commun.">
        <title>Thousands of microbial genomes shed light on interconnected biogeochemical processes in an aquifer system.</title>
        <authorList>
            <person name="Anantharaman K."/>
            <person name="Brown C.T."/>
            <person name="Hug L.A."/>
            <person name="Sharon I."/>
            <person name="Castelle C.J."/>
            <person name="Probst A.J."/>
            <person name="Thomas B.C."/>
            <person name="Singh A."/>
            <person name="Wilkins M.J."/>
            <person name="Karaoz U."/>
            <person name="Brodie E.L."/>
            <person name="Williams K.H."/>
            <person name="Hubbard S.S."/>
            <person name="Banfield J.F."/>
        </authorList>
    </citation>
    <scope>NUCLEOTIDE SEQUENCE [LARGE SCALE GENOMIC DNA]</scope>
</reference>